<organism evidence="5 6">
    <name type="scientific">Roseateles koreensis</name>
    <dbReference type="NCBI Taxonomy" id="2987526"/>
    <lineage>
        <taxon>Bacteria</taxon>
        <taxon>Pseudomonadati</taxon>
        <taxon>Pseudomonadota</taxon>
        <taxon>Betaproteobacteria</taxon>
        <taxon>Burkholderiales</taxon>
        <taxon>Sphaerotilaceae</taxon>
        <taxon>Roseateles</taxon>
    </lineage>
</organism>
<dbReference type="PANTHER" id="PTHR36837:SF5">
    <property type="entry name" value="POLY-3-HYDROXYBUTYRATE SYNTHASE"/>
    <property type="match status" value="1"/>
</dbReference>
<sequence length="548" mass="60536">MAFNPLIGVRGGDMATAAKALLKAVVVSPRKAGANYALYLKELGRVVRGNSQLAAEPKDRRFSDPAWQGNVLYKRLLQAFLLTQKELGQFIDQSELTSKDKGRAHFFASLVTDALAPSNWVLGNPSAVRKIVDTGGDNLVKGLKNLVHDLRYNHMLPSQVDTTPFKVGVNVATSVGQVVLRHEMFELLQFTPSTSTVMQRPLVMSPPQVNKYYAMDLSPDKSLVKWACDSGVQLFVVSWRNPTLEQRHWGLTDYVKALDIAVNATCEITGSPDVNMWGSCSGGMTLAAYLGWLAARGEHKVANTSWAVCVLNTEAAIEDSTLGLFSSPEALRAAKARSRRRGIVTGEEMASMFAWLRPNDLIWNYWVNNYLLGNSPPAYDILAWNADTTRLPGQYHCDLIEMMEKNPYVNPGALEIDGLAIDFSQVRVNAYVVAGLTDHITPWRACYGTARLFGPNSIFILANAGHLQSMINPPGIPKSYFFEGTANTEDPVTWAAQAQASRKEGSWWPHWREWIQGKSGDWIEAPKKLGSRKHKPLGAAPGTYVLEK</sequence>
<dbReference type="PANTHER" id="PTHR36837">
    <property type="entry name" value="POLY(3-HYDROXYALKANOATE) POLYMERASE SUBUNIT PHAC"/>
    <property type="match status" value="1"/>
</dbReference>
<evidence type="ECO:0000256" key="1">
    <source>
        <dbReference type="ARBA" id="ARBA00022679"/>
    </source>
</evidence>
<keyword evidence="6" id="KW-1185">Reference proteome</keyword>
<dbReference type="RefSeq" id="WP_273594904.1">
    <property type="nucleotide sequence ID" value="NZ_JAQQXS010000001.1"/>
</dbReference>
<evidence type="ECO:0000256" key="2">
    <source>
        <dbReference type="ARBA" id="ARBA00023315"/>
    </source>
</evidence>
<proteinExistence type="predicted"/>
<feature type="domain" description="Poly-beta-hydroxybutyrate polymerase N-terminal" evidence="4">
    <location>
        <begin position="58"/>
        <end position="227"/>
    </location>
</feature>
<dbReference type="Proteomes" id="UP001219862">
    <property type="component" value="Unassembled WGS sequence"/>
</dbReference>
<feature type="domain" description="AB hydrolase-1" evidence="3">
    <location>
        <begin position="230"/>
        <end position="472"/>
    </location>
</feature>
<accession>A0ABT5KLL0</accession>
<dbReference type="InterPro" id="IPR029058">
    <property type="entry name" value="AB_hydrolase_fold"/>
</dbReference>
<dbReference type="SUPFAM" id="SSF53474">
    <property type="entry name" value="alpha/beta-Hydrolases"/>
    <property type="match status" value="1"/>
</dbReference>
<evidence type="ECO:0000259" key="4">
    <source>
        <dbReference type="Pfam" id="PF07167"/>
    </source>
</evidence>
<evidence type="ECO:0000259" key="3">
    <source>
        <dbReference type="Pfam" id="PF00561"/>
    </source>
</evidence>
<name>A0ABT5KLL0_9BURK</name>
<dbReference type="InterPro" id="IPR000073">
    <property type="entry name" value="AB_hydrolase_1"/>
</dbReference>
<evidence type="ECO:0000313" key="6">
    <source>
        <dbReference type="Proteomes" id="UP001219862"/>
    </source>
</evidence>
<gene>
    <name evidence="5" type="ORF">PRZ01_01125</name>
</gene>
<dbReference type="Pfam" id="PF00561">
    <property type="entry name" value="Abhydrolase_1"/>
    <property type="match status" value="1"/>
</dbReference>
<dbReference type="InterPro" id="IPR051321">
    <property type="entry name" value="PHA/PHB_synthase"/>
</dbReference>
<dbReference type="EMBL" id="JAQQXS010000001">
    <property type="protein sequence ID" value="MDC8783791.1"/>
    <property type="molecule type" value="Genomic_DNA"/>
</dbReference>
<protein>
    <submittedName>
        <fullName evidence="5">Alpha/beta fold hydrolase</fullName>
    </submittedName>
</protein>
<keyword evidence="2" id="KW-0012">Acyltransferase</keyword>
<keyword evidence="5" id="KW-0378">Hydrolase</keyword>
<keyword evidence="1" id="KW-0808">Transferase</keyword>
<evidence type="ECO:0000313" key="5">
    <source>
        <dbReference type="EMBL" id="MDC8783791.1"/>
    </source>
</evidence>
<dbReference type="Pfam" id="PF07167">
    <property type="entry name" value="PhaC_N"/>
    <property type="match status" value="1"/>
</dbReference>
<reference evidence="5 6" key="1">
    <citation type="submission" date="2022-10" db="EMBL/GenBank/DDBJ databases">
        <title>paucibacter sp. hw8 Genome sequencing.</title>
        <authorList>
            <person name="Park S."/>
        </authorList>
    </citation>
    <scope>NUCLEOTIDE SEQUENCE [LARGE SCALE GENOMIC DNA]</scope>
    <source>
        <strain evidence="6">hw8</strain>
    </source>
</reference>
<dbReference type="InterPro" id="IPR010941">
    <property type="entry name" value="PhaC_N"/>
</dbReference>
<dbReference type="GO" id="GO:0016787">
    <property type="term" value="F:hydrolase activity"/>
    <property type="evidence" value="ECO:0007669"/>
    <property type="project" value="UniProtKB-KW"/>
</dbReference>
<dbReference type="Gene3D" id="3.40.50.1820">
    <property type="entry name" value="alpha/beta hydrolase"/>
    <property type="match status" value="1"/>
</dbReference>
<comment type="caution">
    <text evidence="5">The sequence shown here is derived from an EMBL/GenBank/DDBJ whole genome shotgun (WGS) entry which is preliminary data.</text>
</comment>